<evidence type="ECO:0000313" key="1">
    <source>
        <dbReference type="EMBL" id="GBP41367.1"/>
    </source>
</evidence>
<gene>
    <name evidence="1" type="ORF">EVAR_84710_1</name>
</gene>
<sequence>MIELEIWYRSSAMRQRFLDCLDLLDCFGIHFDYDPSSRSDDGVGKSPGFRKLSLELHNGTIDEDLTMEPEDVELLSLHIIKHSPPPRLSVSQLVPSNLQLELNNSQIQLERLKRATFSYKLIKALPTNCPDPGPVAIHCFNMIKMEHAVRNAIELMQRQATGGRDNGIATGIRILTDRAVFKNQRRNWERNSDGRRHRKRSMKWDKNIKIQWNLNKSNLVKS</sequence>
<proteinExistence type="predicted"/>
<dbReference type="EMBL" id="BGZK01000398">
    <property type="protein sequence ID" value="GBP41367.1"/>
    <property type="molecule type" value="Genomic_DNA"/>
</dbReference>
<organism evidence="1 2">
    <name type="scientific">Eumeta variegata</name>
    <name type="common">Bagworm moth</name>
    <name type="synonym">Eumeta japonica</name>
    <dbReference type="NCBI Taxonomy" id="151549"/>
    <lineage>
        <taxon>Eukaryota</taxon>
        <taxon>Metazoa</taxon>
        <taxon>Ecdysozoa</taxon>
        <taxon>Arthropoda</taxon>
        <taxon>Hexapoda</taxon>
        <taxon>Insecta</taxon>
        <taxon>Pterygota</taxon>
        <taxon>Neoptera</taxon>
        <taxon>Endopterygota</taxon>
        <taxon>Lepidoptera</taxon>
        <taxon>Glossata</taxon>
        <taxon>Ditrysia</taxon>
        <taxon>Tineoidea</taxon>
        <taxon>Psychidae</taxon>
        <taxon>Oiketicinae</taxon>
        <taxon>Eumeta</taxon>
    </lineage>
</organism>
<keyword evidence="2" id="KW-1185">Reference proteome</keyword>
<dbReference type="AlphaFoldDB" id="A0A4C1VSQ6"/>
<protein>
    <submittedName>
        <fullName evidence="1">Uncharacterized protein</fullName>
    </submittedName>
</protein>
<comment type="caution">
    <text evidence="1">The sequence shown here is derived from an EMBL/GenBank/DDBJ whole genome shotgun (WGS) entry which is preliminary data.</text>
</comment>
<reference evidence="1 2" key="1">
    <citation type="journal article" date="2019" name="Commun. Biol.">
        <title>The bagworm genome reveals a unique fibroin gene that provides high tensile strength.</title>
        <authorList>
            <person name="Kono N."/>
            <person name="Nakamura H."/>
            <person name="Ohtoshi R."/>
            <person name="Tomita M."/>
            <person name="Numata K."/>
            <person name="Arakawa K."/>
        </authorList>
    </citation>
    <scope>NUCLEOTIDE SEQUENCE [LARGE SCALE GENOMIC DNA]</scope>
</reference>
<dbReference type="Proteomes" id="UP000299102">
    <property type="component" value="Unassembled WGS sequence"/>
</dbReference>
<name>A0A4C1VSQ6_EUMVA</name>
<accession>A0A4C1VSQ6</accession>
<evidence type="ECO:0000313" key="2">
    <source>
        <dbReference type="Proteomes" id="UP000299102"/>
    </source>
</evidence>